<dbReference type="AlphaFoldDB" id="A0AAU9J3Q4"/>
<name>A0AAU9J3Q4_9CILI</name>
<keyword evidence="1" id="KW-0472">Membrane</keyword>
<reference evidence="2" key="1">
    <citation type="submission" date="2021-09" db="EMBL/GenBank/DDBJ databases">
        <authorList>
            <consortium name="AG Swart"/>
            <person name="Singh M."/>
            <person name="Singh A."/>
            <person name="Seah K."/>
            <person name="Emmerich C."/>
        </authorList>
    </citation>
    <scope>NUCLEOTIDE SEQUENCE</scope>
    <source>
        <strain evidence="2">ATCC30299</strain>
    </source>
</reference>
<proteinExistence type="predicted"/>
<comment type="caution">
    <text evidence="2">The sequence shown here is derived from an EMBL/GenBank/DDBJ whole genome shotgun (WGS) entry which is preliminary data.</text>
</comment>
<evidence type="ECO:0000313" key="2">
    <source>
        <dbReference type="EMBL" id="CAG9320559.1"/>
    </source>
</evidence>
<protein>
    <submittedName>
        <fullName evidence="2">Uncharacterized protein</fullName>
    </submittedName>
</protein>
<feature type="transmembrane region" description="Helical" evidence="1">
    <location>
        <begin position="139"/>
        <end position="166"/>
    </location>
</feature>
<evidence type="ECO:0000256" key="1">
    <source>
        <dbReference type="SAM" id="Phobius"/>
    </source>
</evidence>
<dbReference type="EMBL" id="CAJZBQ010000025">
    <property type="protein sequence ID" value="CAG9320559.1"/>
    <property type="molecule type" value="Genomic_DNA"/>
</dbReference>
<keyword evidence="1" id="KW-1133">Transmembrane helix</keyword>
<gene>
    <name evidence="2" type="ORF">BSTOLATCC_MIC26473</name>
</gene>
<keyword evidence="1" id="KW-0812">Transmembrane</keyword>
<keyword evidence="3" id="KW-1185">Reference proteome</keyword>
<organism evidence="2 3">
    <name type="scientific">Blepharisma stoltei</name>
    <dbReference type="NCBI Taxonomy" id="1481888"/>
    <lineage>
        <taxon>Eukaryota</taxon>
        <taxon>Sar</taxon>
        <taxon>Alveolata</taxon>
        <taxon>Ciliophora</taxon>
        <taxon>Postciliodesmatophora</taxon>
        <taxon>Heterotrichea</taxon>
        <taxon>Heterotrichida</taxon>
        <taxon>Blepharismidae</taxon>
        <taxon>Blepharisma</taxon>
    </lineage>
</organism>
<dbReference type="Proteomes" id="UP001162131">
    <property type="component" value="Unassembled WGS sequence"/>
</dbReference>
<evidence type="ECO:0000313" key="3">
    <source>
        <dbReference type="Proteomes" id="UP001162131"/>
    </source>
</evidence>
<accession>A0AAU9J3Q4</accession>
<sequence>MSHMSRIVAFITSCTSCGIFWAWCCACSASALAIWIESCLAGTPKNISTEISIGSLHLQEFVPKSIWSEWTHSSQFVAAAEHLEQEVDNQHNHLCLVLSRVTRWWIQASFCFTDISFIRCCLVKIWGYFKVFFHWISPIFLFCSSLLLMMPFFWVYLSAPLLYIFAEFSPLL</sequence>